<evidence type="ECO:0008006" key="4">
    <source>
        <dbReference type="Google" id="ProtNLM"/>
    </source>
</evidence>
<dbReference type="EMBL" id="ABEU02000002">
    <property type="protein sequence ID" value="PNR59826.1"/>
    <property type="molecule type" value="Genomic_DNA"/>
</dbReference>
<dbReference type="EnsemblPlants" id="Pp3c2_13360V3.1">
    <property type="protein sequence ID" value="Pp3c2_13360V3.1"/>
    <property type="gene ID" value="Pp3c2_13360"/>
</dbReference>
<dbReference type="SUPFAM" id="SSF52058">
    <property type="entry name" value="L domain-like"/>
    <property type="match status" value="1"/>
</dbReference>
<reference evidence="2" key="3">
    <citation type="submission" date="2020-12" db="UniProtKB">
        <authorList>
            <consortium name="EnsemblPlants"/>
        </authorList>
    </citation>
    <scope>IDENTIFICATION</scope>
</reference>
<dbReference type="InterPro" id="IPR032675">
    <property type="entry name" value="LRR_dom_sf"/>
</dbReference>
<gene>
    <name evidence="1" type="ORF">PHYPA_002618</name>
</gene>
<dbReference type="STRING" id="3218.A0A2K1L1C8"/>
<sequence length="255" mass="28935">MRYLKGTLNFKFYFGGYNITLHGYYDADWVGNANDRRSTMGYVFFVRVGAISWNCKRQPIIARSIMEAEYMAASHGVIEVIWLRQLLEDIGDVQMEATPIKCDNQGCLAFAKNPKHHSRTKHIDIQHHFIKKKIEMGVIDVKYYATKDMLANLLTKALKFSSLILLPNELGNLISLTTSDISESSNLVLLQNEFSNITSLNNLYTKRCSSLTSLPNELDNLSSLTTLKINKCSSLIILPNEIYNFTSLTTFDIGE</sequence>
<dbReference type="AlphaFoldDB" id="A0A2K1L1C8"/>
<evidence type="ECO:0000313" key="2">
    <source>
        <dbReference type="EnsemblPlants" id="Pp3c2_13360V3.1"/>
    </source>
</evidence>
<proteinExistence type="predicted"/>
<evidence type="ECO:0000313" key="3">
    <source>
        <dbReference type="Proteomes" id="UP000006727"/>
    </source>
</evidence>
<dbReference type="Gene3D" id="3.80.10.10">
    <property type="entry name" value="Ribonuclease Inhibitor"/>
    <property type="match status" value="1"/>
</dbReference>
<name>A0A2K1L1C8_PHYPA</name>
<reference evidence="1 3" key="1">
    <citation type="journal article" date="2008" name="Science">
        <title>The Physcomitrella genome reveals evolutionary insights into the conquest of land by plants.</title>
        <authorList>
            <person name="Rensing S."/>
            <person name="Lang D."/>
            <person name="Zimmer A."/>
            <person name="Terry A."/>
            <person name="Salamov A."/>
            <person name="Shapiro H."/>
            <person name="Nishiyama T."/>
            <person name="Perroud P.-F."/>
            <person name="Lindquist E."/>
            <person name="Kamisugi Y."/>
            <person name="Tanahashi T."/>
            <person name="Sakakibara K."/>
            <person name="Fujita T."/>
            <person name="Oishi K."/>
            <person name="Shin-I T."/>
            <person name="Kuroki Y."/>
            <person name="Toyoda A."/>
            <person name="Suzuki Y."/>
            <person name="Hashimoto A."/>
            <person name="Yamaguchi K."/>
            <person name="Sugano A."/>
            <person name="Kohara Y."/>
            <person name="Fujiyama A."/>
            <person name="Anterola A."/>
            <person name="Aoki S."/>
            <person name="Ashton N."/>
            <person name="Barbazuk W.B."/>
            <person name="Barker E."/>
            <person name="Bennetzen J."/>
            <person name="Bezanilla M."/>
            <person name="Blankenship R."/>
            <person name="Cho S.H."/>
            <person name="Dutcher S."/>
            <person name="Estelle M."/>
            <person name="Fawcett J.A."/>
            <person name="Gundlach H."/>
            <person name="Hanada K."/>
            <person name="Heyl A."/>
            <person name="Hicks K.A."/>
            <person name="Hugh J."/>
            <person name="Lohr M."/>
            <person name="Mayer K."/>
            <person name="Melkozernov A."/>
            <person name="Murata T."/>
            <person name="Nelson D."/>
            <person name="Pils B."/>
            <person name="Prigge M."/>
            <person name="Reiss B."/>
            <person name="Renner T."/>
            <person name="Rombauts S."/>
            <person name="Rushton P."/>
            <person name="Sanderfoot A."/>
            <person name="Schween G."/>
            <person name="Shiu S.-H."/>
            <person name="Stueber K."/>
            <person name="Theodoulou F.L."/>
            <person name="Tu H."/>
            <person name="Van de Peer Y."/>
            <person name="Verrier P.J."/>
            <person name="Waters E."/>
            <person name="Wood A."/>
            <person name="Yang L."/>
            <person name="Cove D."/>
            <person name="Cuming A."/>
            <person name="Hasebe M."/>
            <person name="Lucas S."/>
            <person name="Mishler D.B."/>
            <person name="Reski R."/>
            <person name="Grigoriev I."/>
            <person name="Quatrano R.S."/>
            <person name="Boore J.L."/>
        </authorList>
    </citation>
    <scope>NUCLEOTIDE SEQUENCE [LARGE SCALE GENOMIC DNA]</scope>
    <source>
        <strain evidence="2 3">cv. Gransden 2004</strain>
    </source>
</reference>
<reference evidence="1 3" key="2">
    <citation type="journal article" date="2018" name="Plant J.">
        <title>The Physcomitrella patens chromosome-scale assembly reveals moss genome structure and evolution.</title>
        <authorList>
            <person name="Lang D."/>
            <person name="Ullrich K.K."/>
            <person name="Murat F."/>
            <person name="Fuchs J."/>
            <person name="Jenkins J."/>
            <person name="Haas F.B."/>
            <person name="Piednoel M."/>
            <person name="Gundlach H."/>
            <person name="Van Bel M."/>
            <person name="Meyberg R."/>
            <person name="Vives C."/>
            <person name="Morata J."/>
            <person name="Symeonidi A."/>
            <person name="Hiss M."/>
            <person name="Muchero W."/>
            <person name="Kamisugi Y."/>
            <person name="Saleh O."/>
            <person name="Blanc G."/>
            <person name="Decker E.L."/>
            <person name="van Gessel N."/>
            <person name="Grimwood J."/>
            <person name="Hayes R.D."/>
            <person name="Graham S.W."/>
            <person name="Gunter L.E."/>
            <person name="McDaniel S.F."/>
            <person name="Hoernstein S.N.W."/>
            <person name="Larsson A."/>
            <person name="Li F.W."/>
            <person name="Perroud P.F."/>
            <person name="Phillips J."/>
            <person name="Ranjan P."/>
            <person name="Rokshar D.S."/>
            <person name="Rothfels C.J."/>
            <person name="Schneider L."/>
            <person name="Shu S."/>
            <person name="Stevenson D.W."/>
            <person name="Thummler F."/>
            <person name="Tillich M."/>
            <person name="Villarreal Aguilar J.C."/>
            <person name="Widiez T."/>
            <person name="Wong G.K."/>
            <person name="Wymore A."/>
            <person name="Zhang Y."/>
            <person name="Zimmer A.D."/>
            <person name="Quatrano R.S."/>
            <person name="Mayer K.F.X."/>
            <person name="Goodstein D."/>
            <person name="Casacuberta J.M."/>
            <person name="Vandepoele K."/>
            <person name="Reski R."/>
            <person name="Cuming A.C."/>
            <person name="Tuskan G.A."/>
            <person name="Maumus F."/>
            <person name="Salse J."/>
            <person name="Schmutz J."/>
            <person name="Rensing S.A."/>
        </authorList>
    </citation>
    <scope>NUCLEOTIDE SEQUENCE [LARGE SCALE GENOMIC DNA]</scope>
    <source>
        <strain evidence="2 3">cv. Gransden 2004</strain>
    </source>
</reference>
<dbReference type="PANTHER" id="PTHR11439">
    <property type="entry name" value="GAG-POL-RELATED RETROTRANSPOSON"/>
    <property type="match status" value="1"/>
</dbReference>
<evidence type="ECO:0000313" key="1">
    <source>
        <dbReference type="EMBL" id="PNR59826.1"/>
    </source>
</evidence>
<dbReference type="Gramene" id="Pp3c2_13360V3.1">
    <property type="protein sequence ID" value="Pp3c2_13360V3.1"/>
    <property type="gene ID" value="Pp3c2_13360"/>
</dbReference>
<protein>
    <recommendedName>
        <fullName evidence="4">Retrovirus-related Pol polyprotein from transposon TNT 1-94</fullName>
    </recommendedName>
</protein>
<dbReference type="CDD" id="cd09272">
    <property type="entry name" value="RNase_HI_RT_Ty1"/>
    <property type="match status" value="1"/>
</dbReference>
<dbReference type="PANTHER" id="PTHR11439:SF467">
    <property type="entry name" value="INTEGRASE CATALYTIC DOMAIN-CONTAINING PROTEIN"/>
    <property type="match status" value="1"/>
</dbReference>
<dbReference type="InParanoid" id="A0A2K1L1C8"/>
<dbReference type="Proteomes" id="UP000006727">
    <property type="component" value="Chromosome 2"/>
</dbReference>
<accession>A0A2K1L1C8</accession>
<organism evidence="1">
    <name type="scientific">Physcomitrium patens</name>
    <name type="common">Spreading-leaved earth moss</name>
    <name type="synonym">Physcomitrella patens</name>
    <dbReference type="NCBI Taxonomy" id="3218"/>
    <lineage>
        <taxon>Eukaryota</taxon>
        <taxon>Viridiplantae</taxon>
        <taxon>Streptophyta</taxon>
        <taxon>Embryophyta</taxon>
        <taxon>Bryophyta</taxon>
        <taxon>Bryophytina</taxon>
        <taxon>Bryopsida</taxon>
        <taxon>Funariidae</taxon>
        <taxon>Funariales</taxon>
        <taxon>Funariaceae</taxon>
        <taxon>Physcomitrium</taxon>
    </lineage>
</organism>
<keyword evidence="3" id="KW-1185">Reference proteome</keyword>